<dbReference type="EMBL" id="CAJNOR010000067">
    <property type="protein sequence ID" value="CAF0782425.1"/>
    <property type="molecule type" value="Genomic_DNA"/>
</dbReference>
<evidence type="ECO:0000256" key="1">
    <source>
        <dbReference type="ARBA" id="ARBA00004141"/>
    </source>
</evidence>
<name>A0A813RI87_ADIRI</name>
<evidence type="ECO:0000256" key="3">
    <source>
        <dbReference type="ARBA" id="ARBA00022448"/>
    </source>
</evidence>
<gene>
    <name evidence="9" type="ORF">XAT740_LOCUS2044</name>
</gene>
<dbReference type="SUPFAM" id="SSF55681">
    <property type="entry name" value="Class II aaRS and biotin synthetases"/>
    <property type="match status" value="1"/>
</dbReference>
<dbReference type="PROSITE" id="PS50181">
    <property type="entry name" value="FBOX"/>
    <property type="match status" value="1"/>
</dbReference>
<keyword evidence="4 7" id="KW-0812">Transmembrane</keyword>
<dbReference type="PROSITE" id="PS50920">
    <property type="entry name" value="SOLCAR"/>
    <property type="match status" value="3"/>
</dbReference>
<sequence length="1055" mass="121613">MDNDQNSNPSLSNTQKILTALVAGGCAGAASKTVIAPFDRAKINFQVRKEKFSYSLCFRFIRDTYRNEGFFHLYRGNSANLARVIPSAAIYFTAHEQWKRLLNTDKYEKTPGRRFISGSLAGATASTITYPLDLARARMAVTNKTVYTNLYSVFVSILRTEGVAALYRGALWSIFGVLPYSGCVFFTYESLKHVRFDYQSHRPLTKFERWLFGAISGLVGQTASYPFDVVRRRLQTAAVIRPNERSLGAIATARKIIREEGITSGLYKGVTMNWFKGPISVGISFMTFDTMMTSDLSLSFADLPIIVQDKIIHSLTYTELSRLRSISKHFHRLCSDELNRGYFQLENIVHDLQKQIKTKLPRRESERHKHPLSTKFDIISSLDSRIQWLKLTFGSSIQNSLCCFYPGRLLDEIYSVLNQLKTQQTFPNPRTLLQETRDMSSMAIEHFREQIEPKLQQTRFASLAVIRSNLTTFSPSTTHTSVSTHHHPKRSTNGLLRHQIDTLNNRVYKQNLIVKSQKYQINHYKQLLRIRTKSLVRQHKRLRCLEKKSKETEQLLMEIRKDNDTLLQRFDQFMLTYDERSHRMSTDKYMILIRRQTRFFLHEIRRTLIAERIPQYKERSALLPGGLNTPFPVVVEPDIDLELLFKSPERLQENLQRRHWIVDVKKVEHDYHLWKKLNKQIVEAASSKRYRPEELHQWGEQLYSLNAKFLVACLRLPAPLHAAVPETSTPKLLFEYGSQRKSSLTMRSWRDLAEVTTIDAAPFSSFAFGEFAQLEYILLNYFNKCLDSYNMQFCAAVNVVKSFVIEAFGYHFSDIKNVFNIVAENEDDDENSVELLHLFGTSTPLGIVSPFIRTNFLKDSLPYYVYSIGRNYNPHSGQSSCIELLAFSNEHSQHLLVSDHHAAGNEQAKHFEEMLKKSISYSPTLNPQEINLKSNSIDFIYIQLASIITSLYYRLNLPIRVRLSPSYELLAYESLRLTIEVYLPSQIDYIRVGSVSLIDDYLARRLMIKHGSDSKNYVAMVHARVADVSQLSKCVLEASQTIGRGIKLPSVLSMR</sequence>
<protein>
    <recommendedName>
        <fullName evidence="8">F-box domain-containing protein</fullName>
    </recommendedName>
</protein>
<dbReference type="GO" id="GO:0016020">
    <property type="term" value="C:membrane"/>
    <property type="evidence" value="ECO:0007669"/>
    <property type="project" value="UniProtKB-SubCell"/>
</dbReference>
<evidence type="ECO:0000256" key="4">
    <source>
        <dbReference type="ARBA" id="ARBA00022692"/>
    </source>
</evidence>
<keyword evidence="5" id="KW-0677">Repeat</keyword>
<comment type="caution">
    <text evidence="9">The sequence shown here is derived from an EMBL/GenBank/DDBJ whole genome shotgun (WGS) entry which is preliminary data.</text>
</comment>
<dbReference type="InterPro" id="IPR001810">
    <property type="entry name" value="F-box_dom"/>
</dbReference>
<dbReference type="Proteomes" id="UP000663828">
    <property type="component" value="Unassembled WGS sequence"/>
</dbReference>
<reference evidence="9" key="1">
    <citation type="submission" date="2021-02" db="EMBL/GenBank/DDBJ databases">
        <authorList>
            <person name="Nowell W R."/>
        </authorList>
    </citation>
    <scope>NUCLEOTIDE SEQUENCE</scope>
</reference>
<accession>A0A813RI87</accession>
<comment type="similarity">
    <text evidence="2">Belongs to the mitochondrial carrier (TC 2.A.29) family.</text>
</comment>
<dbReference type="InterPro" id="IPR002067">
    <property type="entry name" value="MCP"/>
</dbReference>
<dbReference type="Gene3D" id="3.30.930.10">
    <property type="entry name" value="Bira Bifunctional Protein, Domain 2"/>
    <property type="match status" value="1"/>
</dbReference>
<keyword evidence="3" id="KW-0813">Transport</keyword>
<evidence type="ECO:0000256" key="5">
    <source>
        <dbReference type="ARBA" id="ARBA00022737"/>
    </source>
</evidence>
<dbReference type="Pfam" id="PF00153">
    <property type="entry name" value="Mito_carr"/>
    <property type="match status" value="3"/>
</dbReference>
<dbReference type="PANTHER" id="PTHR24089">
    <property type="entry name" value="SOLUTE CARRIER FAMILY 25"/>
    <property type="match status" value="1"/>
</dbReference>
<feature type="repeat" description="Solcar" evidence="7">
    <location>
        <begin position="109"/>
        <end position="194"/>
    </location>
</feature>
<keyword evidence="10" id="KW-1185">Reference proteome</keyword>
<evidence type="ECO:0000313" key="10">
    <source>
        <dbReference type="Proteomes" id="UP000663828"/>
    </source>
</evidence>
<evidence type="ECO:0000256" key="6">
    <source>
        <dbReference type="ARBA" id="ARBA00023136"/>
    </source>
</evidence>
<dbReference type="SUPFAM" id="SSF103506">
    <property type="entry name" value="Mitochondrial carrier"/>
    <property type="match status" value="1"/>
</dbReference>
<evidence type="ECO:0000256" key="2">
    <source>
        <dbReference type="ARBA" id="ARBA00006375"/>
    </source>
</evidence>
<dbReference type="InterPro" id="IPR018108">
    <property type="entry name" value="MCP_transmembrane"/>
</dbReference>
<comment type="subcellular location">
    <subcellularLocation>
        <location evidence="1">Membrane</location>
        <topology evidence="1">Multi-pass membrane protein</topology>
    </subcellularLocation>
</comment>
<dbReference type="PRINTS" id="PR00926">
    <property type="entry name" value="MITOCARRIER"/>
</dbReference>
<dbReference type="InterPro" id="IPR045864">
    <property type="entry name" value="aa-tRNA-synth_II/BPL/LPL"/>
</dbReference>
<dbReference type="InterPro" id="IPR023395">
    <property type="entry name" value="MCP_dom_sf"/>
</dbReference>
<organism evidence="9 10">
    <name type="scientific">Adineta ricciae</name>
    <name type="common">Rotifer</name>
    <dbReference type="NCBI Taxonomy" id="249248"/>
    <lineage>
        <taxon>Eukaryota</taxon>
        <taxon>Metazoa</taxon>
        <taxon>Spiralia</taxon>
        <taxon>Gnathifera</taxon>
        <taxon>Rotifera</taxon>
        <taxon>Eurotatoria</taxon>
        <taxon>Bdelloidea</taxon>
        <taxon>Adinetida</taxon>
        <taxon>Adinetidae</taxon>
        <taxon>Adineta</taxon>
    </lineage>
</organism>
<dbReference type="Gene3D" id="1.50.40.10">
    <property type="entry name" value="Mitochondrial carrier domain"/>
    <property type="match status" value="1"/>
</dbReference>
<feature type="domain" description="F-box" evidence="8">
    <location>
        <begin position="297"/>
        <end position="345"/>
    </location>
</feature>
<evidence type="ECO:0000313" key="9">
    <source>
        <dbReference type="EMBL" id="CAF0782425.1"/>
    </source>
</evidence>
<evidence type="ECO:0000259" key="8">
    <source>
        <dbReference type="PROSITE" id="PS50181"/>
    </source>
</evidence>
<evidence type="ECO:0000256" key="7">
    <source>
        <dbReference type="PROSITE-ProRule" id="PRU00282"/>
    </source>
</evidence>
<feature type="repeat" description="Solcar" evidence="7">
    <location>
        <begin position="15"/>
        <end position="101"/>
    </location>
</feature>
<proteinExistence type="inferred from homology"/>
<dbReference type="GO" id="GO:0055085">
    <property type="term" value="P:transmembrane transport"/>
    <property type="evidence" value="ECO:0007669"/>
    <property type="project" value="InterPro"/>
</dbReference>
<feature type="repeat" description="Solcar" evidence="7">
    <location>
        <begin position="204"/>
        <end position="294"/>
    </location>
</feature>
<keyword evidence="6 7" id="KW-0472">Membrane</keyword>
<dbReference type="AlphaFoldDB" id="A0A813RI87"/>